<proteinExistence type="predicted"/>
<evidence type="ECO:0000256" key="1">
    <source>
        <dbReference type="SAM" id="MobiDB-lite"/>
    </source>
</evidence>
<organism evidence="3 4">
    <name type="scientific">Cellulomonas biazotea</name>
    <dbReference type="NCBI Taxonomy" id="1709"/>
    <lineage>
        <taxon>Bacteria</taxon>
        <taxon>Bacillati</taxon>
        <taxon>Actinomycetota</taxon>
        <taxon>Actinomycetes</taxon>
        <taxon>Micrococcales</taxon>
        <taxon>Cellulomonadaceae</taxon>
        <taxon>Cellulomonas</taxon>
    </lineage>
</organism>
<feature type="transmembrane region" description="Helical" evidence="2">
    <location>
        <begin position="29"/>
        <end position="47"/>
    </location>
</feature>
<keyword evidence="4" id="KW-1185">Reference proteome</keyword>
<evidence type="ECO:0000256" key="2">
    <source>
        <dbReference type="SAM" id="Phobius"/>
    </source>
</evidence>
<keyword evidence="2" id="KW-0472">Membrane</keyword>
<protein>
    <recommendedName>
        <fullName evidence="5">DUF4229 domain-containing protein</fullName>
    </recommendedName>
</protein>
<feature type="compositionally biased region" description="Low complexity" evidence="1">
    <location>
        <begin position="94"/>
        <end position="104"/>
    </location>
</feature>
<accession>A0A402DQZ6</accession>
<dbReference type="InterPro" id="IPR025323">
    <property type="entry name" value="DUF4229"/>
</dbReference>
<evidence type="ECO:0008006" key="5">
    <source>
        <dbReference type="Google" id="ProtNLM"/>
    </source>
</evidence>
<feature type="region of interest" description="Disordered" evidence="1">
    <location>
        <begin position="62"/>
        <end position="104"/>
    </location>
</feature>
<dbReference type="OrthoDB" id="5149816at2"/>
<sequence>MPVVLYTLYRLALFGVFLGLLWWVGMQSWLAAVVAALLAWLASYAMLRRPRDAAVAWMARRGEDRERRGVTSRIGSGARQDADVEDAADEQARRAAGQDGTTPA</sequence>
<keyword evidence="2" id="KW-1133">Transmembrane helix</keyword>
<evidence type="ECO:0000313" key="4">
    <source>
        <dbReference type="Proteomes" id="UP000289954"/>
    </source>
</evidence>
<dbReference type="RefSeq" id="WP_130781167.1">
    <property type="nucleotide sequence ID" value="NZ_BIMR01000110.1"/>
</dbReference>
<dbReference type="Pfam" id="PF14012">
    <property type="entry name" value="DUF4229"/>
    <property type="match status" value="1"/>
</dbReference>
<name>A0A402DQZ6_9CELL</name>
<evidence type="ECO:0000313" key="3">
    <source>
        <dbReference type="EMBL" id="GCE76570.1"/>
    </source>
</evidence>
<dbReference type="EMBL" id="BIMR01000110">
    <property type="protein sequence ID" value="GCE76570.1"/>
    <property type="molecule type" value="Genomic_DNA"/>
</dbReference>
<keyword evidence="2" id="KW-0812">Transmembrane</keyword>
<gene>
    <name evidence="3" type="ORF">CBZ_16260</name>
</gene>
<reference evidence="3 4" key="1">
    <citation type="submission" date="2019-01" db="EMBL/GenBank/DDBJ databases">
        <title>Draft genome sequence of Cellulomonas takizawaensis strain TKZ-21.</title>
        <authorList>
            <person name="Yamamura H."/>
            <person name="Hayashi T."/>
            <person name="Hamada M."/>
            <person name="Serisawa Y."/>
            <person name="Matsuyama K."/>
            <person name="Nakagawa Y."/>
            <person name="Otoguro M."/>
            <person name="Yanagida F."/>
            <person name="Hayakawa M."/>
        </authorList>
    </citation>
    <scope>NUCLEOTIDE SEQUENCE [LARGE SCALE GENOMIC DNA]</scope>
    <source>
        <strain evidence="3 4">NBRC12680</strain>
    </source>
</reference>
<dbReference type="Proteomes" id="UP000289954">
    <property type="component" value="Unassembled WGS sequence"/>
</dbReference>
<comment type="caution">
    <text evidence="3">The sequence shown here is derived from an EMBL/GenBank/DDBJ whole genome shotgun (WGS) entry which is preliminary data.</text>
</comment>
<dbReference type="AlphaFoldDB" id="A0A402DQZ6"/>